<feature type="coiled-coil region" evidence="8">
    <location>
        <begin position="387"/>
        <end position="414"/>
    </location>
</feature>
<dbReference type="GO" id="GO:0005524">
    <property type="term" value="F:ATP binding"/>
    <property type="evidence" value="ECO:0007669"/>
    <property type="project" value="UniProtKB-UniRule"/>
</dbReference>
<keyword evidence="10" id="KW-0812">Transmembrane</keyword>
<proteinExistence type="inferred from homology"/>
<feature type="domain" description="Kinesin motor" evidence="11">
    <location>
        <begin position="19"/>
        <end position="347"/>
    </location>
</feature>
<evidence type="ECO:0000256" key="9">
    <source>
        <dbReference type="SAM" id="MobiDB-lite"/>
    </source>
</evidence>
<dbReference type="InterPro" id="IPR027640">
    <property type="entry name" value="Kinesin-like_fam"/>
</dbReference>
<evidence type="ECO:0000256" key="4">
    <source>
        <dbReference type="ARBA" id="ARBA00022840"/>
    </source>
</evidence>
<dbReference type="PROSITE" id="PS50067">
    <property type="entry name" value="KINESIN_MOTOR_2"/>
    <property type="match status" value="1"/>
</dbReference>
<dbReference type="GO" id="GO:0007052">
    <property type="term" value="P:mitotic spindle organization"/>
    <property type="evidence" value="ECO:0007669"/>
    <property type="project" value="TreeGrafter"/>
</dbReference>
<dbReference type="GO" id="GO:0003777">
    <property type="term" value="F:microtubule motor activity"/>
    <property type="evidence" value="ECO:0007669"/>
    <property type="project" value="InterPro"/>
</dbReference>
<dbReference type="Proteomes" id="UP001457282">
    <property type="component" value="Unassembled WGS sequence"/>
</dbReference>
<dbReference type="GO" id="GO:0005875">
    <property type="term" value="C:microtubule associated complex"/>
    <property type="evidence" value="ECO:0007669"/>
    <property type="project" value="TreeGrafter"/>
</dbReference>
<dbReference type="PANTHER" id="PTHR47969:SF15">
    <property type="entry name" value="CHROMOSOME-ASSOCIATED KINESIN KIF4A-RELATED"/>
    <property type="match status" value="1"/>
</dbReference>
<name>A0AAW1YCR3_RUBAR</name>
<dbReference type="CDD" id="cd01372">
    <property type="entry name" value="KISc_KIF4"/>
    <property type="match status" value="1"/>
</dbReference>
<dbReference type="InterPro" id="IPR001752">
    <property type="entry name" value="Kinesin_motor_dom"/>
</dbReference>
<protein>
    <recommendedName>
        <fullName evidence="11">Kinesin motor domain-containing protein</fullName>
    </recommendedName>
</protein>
<evidence type="ECO:0000256" key="6">
    <source>
        <dbReference type="ARBA" id="ARBA00023175"/>
    </source>
</evidence>
<evidence type="ECO:0000313" key="13">
    <source>
        <dbReference type="Proteomes" id="UP001457282"/>
    </source>
</evidence>
<keyword evidence="3 7" id="KW-0547">Nucleotide-binding</keyword>
<evidence type="ECO:0000256" key="10">
    <source>
        <dbReference type="SAM" id="Phobius"/>
    </source>
</evidence>
<dbReference type="PANTHER" id="PTHR47969">
    <property type="entry name" value="CHROMOSOME-ASSOCIATED KINESIN KIF4A-RELATED"/>
    <property type="match status" value="1"/>
</dbReference>
<evidence type="ECO:0000256" key="1">
    <source>
        <dbReference type="ARBA" id="ARBA00004496"/>
    </source>
</evidence>
<keyword evidence="5 8" id="KW-0175">Coiled coil</keyword>
<comment type="similarity">
    <text evidence="7">Belongs to the TRAFAC class myosin-kinesin ATPase superfamily. Kinesin family.</text>
</comment>
<evidence type="ECO:0000256" key="5">
    <source>
        <dbReference type="ARBA" id="ARBA00023054"/>
    </source>
</evidence>
<evidence type="ECO:0000259" key="11">
    <source>
        <dbReference type="PROSITE" id="PS50067"/>
    </source>
</evidence>
<dbReference type="EMBL" id="JBEDUW010000002">
    <property type="protein sequence ID" value="KAK9946473.1"/>
    <property type="molecule type" value="Genomic_DNA"/>
</dbReference>
<accession>A0AAW1YCR3</accession>
<evidence type="ECO:0000313" key="12">
    <source>
        <dbReference type="EMBL" id="KAK9946473.1"/>
    </source>
</evidence>
<keyword evidence="4 7" id="KW-0067">ATP-binding</keyword>
<reference evidence="12 13" key="1">
    <citation type="journal article" date="2023" name="G3 (Bethesda)">
        <title>A chromosome-length genome assembly and annotation of blackberry (Rubus argutus, cv. 'Hillquist').</title>
        <authorList>
            <person name="Bruna T."/>
            <person name="Aryal R."/>
            <person name="Dudchenko O."/>
            <person name="Sargent D.J."/>
            <person name="Mead D."/>
            <person name="Buti M."/>
            <person name="Cavallini A."/>
            <person name="Hytonen T."/>
            <person name="Andres J."/>
            <person name="Pham M."/>
            <person name="Weisz D."/>
            <person name="Mascagni F."/>
            <person name="Usai G."/>
            <person name="Natali L."/>
            <person name="Bassil N."/>
            <person name="Fernandez G.E."/>
            <person name="Lomsadze A."/>
            <person name="Armour M."/>
            <person name="Olukolu B."/>
            <person name="Poorten T."/>
            <person name="Britton C."/>
            <person name="Davik J."/>
            <person name="Ashrafi H."/>
            <person name="Aiden E.L."/>
            <person name="Borodovsky M."/>
            <person name="Worthington M."/>
        </authorList>
    </citation>
    <scope>NUCLEOTIDE SEQUENCE [LARGE SCALE GENOMIC DNA]</scope>
    <source>
        <strain evidence="12">PI 553951</strain>
    </source>
</reference>
<dbReference type="Gene3D" id="3.40.850.10">
    <property type="entry name" value="Kinesin motor domain"/>
    <property type="match status" value="1"/>
</dbReference>
<dbReference type="GO" id="GO:0007018">
    <property type="term" value="P:microtubule-based movement"/>
    <property type="evidence" value="ECO:0007669"/>
    <property type="project" value="InterPro"/>
</dbReference>
<keyword evidence="10" id="KW-0472">Membrane</keyword>
<gene>
    <name evidence="12" type="ORF">M0R45_011938</name>
</gene>
<comment type="caution">
    <text evidence="12">The sequence shown here is derived from an EMBL/GenBank/DDBJ whole genome shotgun (WGS) entry which is preliminary data.</text>
</comment>
<evidence type="ECO:0000256" key="8">
    <source>
        <dbReference type="SAM" id="Coils"/>
    </source>
</evidence>
<dbReference type="GO" id="GO:0008017">
    <property type="term" value="F:microtubule binding"/>
    <property type="evidence" value="ECO:0007669"/>
    <property type="project" value="InterPro"/>
</dbReference>
<feature type="binding site" evidence="7">
    <location>
        <begin position="98"/>
        <end position="105"/>
    </location>
    <ligand>
        <name>ATP</name>
        <dbReference type="ChEBI" id="CHEBI:30616"/>
    </ligand>
</feature>
<dbReference type="Pfam" id="PF00225">
    <property type="entry name" value="Kinesin"/>
    <property type="match status" value="1"/>
</dbReference>
<keyword evidence="2" id="KW-0963">Cytoplasm</keyword>
<evidence type="ECO:0000256" key="3">
    <source>
        <dbReference type="ARBA" id="ARBA00022741"/>
    </source>
</evidence>
<feature type="transmembrane region" description="Helical" evidence="10">
    <location>
        <begin position="1047"/>
        <end position="1070"/>
    </location>
</feature>
<evidence type="ECO:0000256" key="2">
    <source>
        <dbReference type="ARBA" id="ARBA00022490"/>
    </source>
</evidence>
<dbReference type="SMART" id="SM00129">
    <property type="entry name" value="KISc"/>
    <property type="match status" value="1"/>
</dbReference>
<dbReference type="PRINTS" id="PR00380">
    <property type="entry name" value="KINESINHEAVY"/>
</dbReference>
<dbReference type="Pfam" id="PF25764">
    <property type="entry name" value="KIF21A_4th"/>
    <property type="match status" value="1"/>
</dbReference>
<dbReference type="InterPro" id="IPR036961">
    <property type="entry name" value="Kinesin_motor_dom_sf"/>
</dbReference>
<evidence type="ECO:0000256" key="7">
    <source>
        <dbReference type="PROSITE-ProRule" id="PRU00283"/>
    </source>
</evidence>
<keyword evidence="13" id="KW-1185">Reference proteome</keyword>
<dbReference type="AlphaFoldDB" id="A0AAW1YCR3"/>
<dbReference type="SUPFAM" id="SSF52540">
    <property type="entry name" value="P-loop containing nucleoside triphosphate hydrolases"/>
    <property type="match status" value="1"/>
</dbReference>
<dbReference type="InterPro" id="IPR027417">
    <property type="entry name" value="P-loop_NTPase"/>
</dbReference>
<dbReference type="GO" id="GO:0051231">
    <property type="term" value="P:spindle elongation"/>
    <property type="evidence" value="ECO:0007669"/>
    <property type="project" value="TreeGrafter"/>
</dbReference>
<feature type="coiled-coil region" evidence="8">
    <location>
        <begin position="579"/>
        <end position="627"/>
    </location>
</feature>
<keyword evidence="10" id="KW-1133">Transmembrane helix</keyword>
<sequence>MWGPPSWELWPCEAGEDCSVKVAVHIRPLVGDEKLQGCKDCVTVVSGKPQVQIGTHSFTFDHVYGSTGSPSSAMFDECIASLVDGLFQGYNATVLAYGQTGSGKTYTMGTGFRDGVQTGIIPQVMNVLFSKIETLKHQTEFQLHVSFIEILKEEVRDLLDPSFLSKPEGANGHAAKVAIPGKPPIQIRESSNGVITLAGSTEISVSTLKQMAACLEQGSLSRATGSTNMNNQSSRSHAIFTITLEQMHLAGSERAKRTGSDGLRFKEGVHINKGLLALGNVISALGDEKKRKEGLHVPYRDSKLTRLLQDSLGGNSRTVMIACISPADINAEETLNTLKYANRARNIQNKPIVNRDPMSNEMLKMRQQVEYLQAELCARGGGSSDEMQVLKERISWLEAANEDLCRELHEYRNKCTIVDPCEKDAQDASPCSVKTDGLKRGLHSIESADYQMGEAIKGILVQIFLGNISFSQLFVHKLSSLCLKSFLPILAGDSGEIDEEVAKEWSTGLLQNTMDKELHELNNVFKAERVRMRFLKGLKRAVQKERDHLLDEVEILLLVMDKHRNCRIFVDLKKKQESQVQLLKQKQKSDEAAKRLQDEIQSIKAQKVQLQQRIKQKQNNSRQWKASREKELLQLRKEGRRNEYERHKLQALNQRQKMVLQRKTEEAAMATKRLKELLEARKSSARDNSVVGNGNGSNGTHGQSNEKSLQRQVRAALAEELAMLKQLDEFASKGLSPPRGKNGFLGMFHFKALTKVSSMSPNARMARISSLENMLGISSNSLVAMASQLSEAEERERAFTNRGRWNQLRSMADAKNLLQYMFNSVADARCQCWEKDLEIKEMKEHLKELVGLLRQSETRRKEVEKELKLREQDVAAALATPPSAGYDHGNSHNSLKHFADDMNVRESTAFIDQTRKMVPIGHLPTKKLAVIGQSGKLWRWKRSHHQWLVQFKWKWQKPWRLSEWIRHSDETIMRAKPRLQALSNGGDVKFCCHQAICCPHVIFDLYMSSLGMAGETENRLQCAISRLLRILATVVLESIHRFVIENFAMVTALGASCKAVLMLPMILCVARRPHQRQWCKTASGDILVKGGTKLFDATDISVNKKLQKYVQNKYCNPLA</sequence>
<feature type="compositionally biased region" description="Polar residues" evidence="9">
    <location>
        <begin position="700"/>
        <end position="710"/>
    </location>
</feature>
<feature type="coiled-coil region" evidence="8">
    <location>
        <begin position="839"/>
        <end position="873"/>
    </location>
</feature>
<feature type="region of interest" description="Disordered" evidence="9">
    <location>
        <begin position="680"/>
        <end position="710"/>
    </location>
</feature>
<organism evidence="12 13">
    <name type="scientific">Rubus argutus</name>
    <name type="common">Southern blackberry</name>
    <dbReference type="NCBI Taxonomy" id="59490"/>
    <lineage>
        <taxon>Eukaryota</taxon>
        <taxon>Viridiplantae</taxon>
        <taxon>Streptophyta</taxon>
        <taxon>Embryophyta</taxon>
        <taxon>Tracheophyta</taxon>
        <taxon>Spermatophyta</taxon>
        <taxon>Magnoliopsida</taxon>
        <taxon>eudicotyledons</taxon>
        <taxon>Gunneridae</taxon>
        <taxon>Pentapetalae</taxon>
        <taxon>rosids</taxon>
        <taxon>fabids</taxon>
        <taxon>Rosales</taxon>
        <taxon>Rosaceae</taxon>
        <taxon>Rosoideae</taxon>
        <taxon>Rosoideae incertae sedis</taxon>
        <taxon>Rubus</taxon>
    </lineage>
</organism>
<comment type="subcellular location">
    <subcellularLocation>
        <location evidence="1">Cytoplasm</location>
    </subcellularLocation>
</comment>
<keyword evidence="6 7" id="KW-0505">Motor protein</keyword>
<dbReference type="GO" id="GO:0005737">
    <property type="term" value="C:cytoplasm"/>
    <property type="evidence" value="ECO:0007669"/>
    <property type="project" value="UniProtKB-SubCell"/>
</dbReference>